<dbReference type="EMBL" id="JAWQEG010005638">
    <property type="protein sequence ID" value="KAK3857313.1"/>
    <property type="molecule type" value="Genomic_DNA"/>
</dbReference>
<evidence type="ECO:0000313" key="3">
    <source>
        <dbReference type="Proteomes" id="UP001286313"/>
    </source>
</evidence>
<organism evidence="2 3">
    <name type="scientific">Petrolisthes cinctipes</name>
    <name type="common">Flat porcelain crab</name>
    <dbReference type="NCBI Taxonomy" id="88211"/>
    <lineage>
        <taxon>Eukaryota</taxon>
        <taxon>Metazoa</taxon>
        <taxon>Ecdysozoa</taxon>
        <taxon>Arthropoda</taxon>
        <taxon>Crustacea</taxon>
        <taxon>Multicrustacea</taxon>
        <taxon>Malacostraca</taxon>
        <taxon>Eumalacostraca</taxon>
        <taxon>Eucarida</taxon>
        <taxon>Decapoda</taxon>
        <taxon>Pleocyemata</taxon>
        <taxon>Anomura</taxon>
        <taxon>Galatheoidea</taxon>
        <taxon>Porcellanidae</taxon>
        <taxon>Petrolisthes</taxon>
    </lineage>
</organism>
<dbReference type="AlphaFoldDB" id="A0AAE1BVP8"/>
<feature type="region of interest" description="Disordered" evidence="1">
    <location>
        <begin position="139"/>
        <end position="162"/>
    </location>
</feature>
<evidence type="ECO:0000256" key="1">
    <source>
        <dbReference type="SAM" id="MobiDB-lite"/>
    </source>
</evidence>
<name>A0AAE1BVP8_PETCI</name>
<protein>
    <submittedName>
        <fullName evidence="2">Uncharacterized protein</fullName>
    </submittedName>
</protein>
<accession>A0AAE1BVP8</accession>
<sequence>METPSSSGRDVTSHVRRSDSIVARLASFKERLERCVLSLWFSCFNLAFCALPWLNHSVFTIGVSCHCVRTPLGLRQKSCSSLCQRKLGSYGAELQDATVPSPPALHIAVKTTSVKRTINEILDNKENNEPDLHIEQETDDAAGTDRASVSGDGSPGHCAHAPSFAQHVGTQVEKAWATKGFQVRLMSIQVNAATNTPKKSSLDNIVHNHFPNADDENIYMSSDSDENILHDTSSDFVASSSDRSSRTLVS</sequence>
<reference evidence="2" key="1">
    <citation type="submission" date="2023-10" db="EMBL/GenBank/DDBJ databases">
        <title>Genome assemblies of two species of porcelain crab, Petrolisthes cinctipes and Petrolisthes manimaculis (Anomura: Porcellanidae).</title>
        <authorList>
            <person name="Angst P."/>
        </authorList>
    </citation>
    <scope>NUCLEOTIDE SEQUENCE</scope>
    <source>
        <strain evidence="2">PB745_01</strain>
        <tissue evidence="2">Gill</tissue>
    </source>
</reference>
<dbReference type="Proteomes" id="UP001286313">
    <property type="component" value="Unassembled WGS sequence"/>
</dbReference>
<gene>
    <name evidence="2" type="ORF">Pcinc_036431</name>
</gene>
<proteinExistence type="predicted"/>
<comment type="caution">
    <text evidence="2">The sequence shown here is derived from an EMBL/GenBank/DDBJ whole genome shotgun (WGS) entry which is preliminary data.</text>
</comment>
<evidence type="ECO:0000313" key="2">
    <source>
        <dbReference type="EMBL" id="KAK3857313.1"/>
    </source>
</evidence>
<keyword evidence="3" id="KW-1185">Reference proteome</keyword>